<dbReference type="PROSITE" id="PS01129">
    <property type="entry name" value="PSI_RLU"/>
    <property type="match status" value="1"/>
</dbReference>
<dbReference type="OrthoDB" id="9807829at2"/>
<evidence type="ECO:0000313" key="4">
    <source>
        <dbReference type="Proteomes" id="UP000183038"/>
    </source>
</evidence>
<evidence type="ECO:0000256" key="1">
    <source>
        <dbReference type="ARBA" id="ARBA00010876"/>
    </source>
</evidence>
<dbReference type="EMBL" id="FNTB01000001">
    <property type="protein sequence ID" value="SEC21717.1"/>
    <property type="molecule type" value="Genomic_DNA"/>
</dbReference>
<dbReference type="PANTHER" id="PTHR21600:SF87">
    <property type="entry name" value="RNA PSEUDOURIDYLATE SYNTHASE DOMAIN-CONTAINING PROTEIN 1"/>
    <property type="match status" value="1"/>
</dbReference>
<dbReference type="Pfam" id="PF00849">
    <property type="entry name" value="PseudoU_synth_2"/>
    <property type="match status" value="1"/>
</dbReference>
<name>A0A1H4QQC6_9FLAO</name>
<dbReference type="GO" id="GO:0140098">
    <property type="term" value="F:catalytic activity, acting on RNA"/>
    <property type="evidence" value="ECO:0007669"/>
    <property type="project" value="UniProtKB-ARBA"/>
</dbReference>
<dbReference type="GO" id="GO:0000455">
    <property type="term" value="P:enzyme-directed rRNA pseudouridine synthesis"/>
    <property type="evidence" value="ECO:0007669"/>
    <property type="project" value="TreeGrafter"/>
</dbReference>
<dbReference type="PANTHER" id="PTHR21600">
    <property type="entry name" value="MITOCHONDRIAL RNA PSEUDOURIDINE SYNTHASE"/>
    <property type="match status" value="1"/>
</dbReference>
<dbReference type="GO" id="GO:0003723">
    <property type="term" value="F:RNA binding"/>
    <property type="evidence" value="ECO:0007669"/>
    <property type="project" value="InterPro"/>
</dbReference>
<evidence type="ECO:0000313" key="3">
    <source>
        <dbReference type="EMBL" id="SEC21717.1"/>
    </source>
</evidence>
<feature type="domain" description="Pseudouridine synthase RsuA/RluA-like" evidence="2">
    <location>
        <begin position="89"/>
        <end position="227"/>
    </location>
</feature>
<evidence type="ECO:0000259" key="2">
    <source>
        <dbReference type="Pfam" id="PF00849"/>
    </source>
</evidence>
<proteinExistence type="inferred from homology"/>
<reference evidence="3 4" key="1">
    <citation type="submission" date="2016-10" db="EMBL/GenBank/DDBJ databases">
        <authorList>
            <person name="de Groot N.N."/>
        </authorList>
    </citation>
    <scope>NUCLEOTIDE SEQUENCE [LARGE SCALE GENOMIC DNA]</scope>
    <source>
        <strain evidence="3 4">MAR_2009_71</strain>
    </source>
</reference>
<sequence>MILKQTHIVQELTDPIRLQEYGVGIFQQVSTKSALKKALKKNLITVDGVVGSTATFIKGGEIIIYHATEKDTNTRLVLTLNVIYEDEYMAVINKPAGILVSGNGFKTVANALAQNLSPSTLFDAVGPKPVHRLDYATTGLLLVGKTSSAITTLNKLFEHKEITKTYYAVTIGSQIPAGVIDDAIDDKPASSSFKVVKSLKSERFSFLNLVKLNPRTGRRHQLRKHLLSIGNPILGDATYFLEGLQLKGKGLYLHAGTLEFIHPFTQEKMKIVTSLPKKFRKLFPEEGLLH</sequence>
<dbReference type="AlphaFoldDB" id="A0A1H4QQC6"/>
<dbReference type="InterPro" id="IPR006224">
    <property type="entry name" value="PsdUridine_synth_RluA-like_CS"/>
</dbReference>
<dbReference type="CDD" id="cd02869">
    <property type="entry name" value="PseudoU_synth_RluA_like"/>
    <property type="match status" value="1"/>
</dbReference>
<comment type="similarity">
    <text evidence="1">Belongs to the pseudouridine synthase RluA family.</text>
</comment>
<organism evidence="3 4">
    <name type="scientific">Maribacter dokdonensis</name>
    <dbReference type="NCBI Taxonomy" id="320912"/>
    <lineage>
        <taxon>Bacteria</taxon>
        <taxon>Pseudomonadati</taxon>
        <taxon>Bacteroidota</taxon>
        <taxon>Flavobacteriia</taxon>
        <taxon>Flavobacteriales</taxon>
        <taxon>Flavobacteriaceae</taxon>
        <taxon>Maribacter</taxon>
    </lineage>
</organism>
<dbReference type="GO" id="GO:0009982">
    <property type="term" value="F:pseudouridine synthase activity"/>
    <property type="evidence" value="ECO:0007669"/>
    <property type="project" value="InterPro"/>
</dbReference>
<gene>
    <name evidence="3" type="ORF">SAMN05192540_2642</name>
</gene>
<dbReference type="Gene3D" id="3.30.2350.10">
    <property type="entry name" value="Pseudouridine synthase"/>
    <property type="match status" value="1"/>
</dbReference>
<protein>
    <submittedName>
        <fullName evidence="3">23S rRNA pseudouridine1911/1915/1917 synthase</fullName>
    </submittedName>
</protein>
<dbReference type="InterPro" id="IPR020103">
    <property type="entry name" value="PsdUridine_synth_cat_dom_sf"/>
</dbReference>
<dbReference type="InterPro" id="IPR006145">
    <property type="entry name" value="PsdUridine_synth_RsuA/RluA"/>
</dbReference>
<dbReference type="InterPro" id="IPR050188">
    <property type="entry name" value="RluA_PseudoU_synthase"/>
</dbReference>
<accession>A0A1H4QQC6</accession>
<dbReference type="SUPFAM" id="SSF55120">
    <property type="entry name" value="Pseudouridine synthase"/>
    <property type="match status" value="1"/>
</dbReference>
<dbReference type="RefSeq" id="WP_074673343.1">
    <property type="nucleotide sequence ID" value="NZ_FNTB01000001.1"/>
</dbReference>
<dbReference type="Proteomes" id="UP000183038">
    <property type="component" value="Unassembled WGS sequence"/>
</dbReference>